<dbReference type="EMBL" id="JAAAIL010000157">
    <property type="protein sequence ID" value="KAG0278966.1"/>
    <property type="molecule type" value="Genomic_DNA"/>
</dbReference>
<feature type="region of interest" description="Disordered" evidence="8">
    <location>
        <begin position="982"/>
        <end position="1076"/>
    </location>
</feature>
<proteinExistence type="inferred from homology"/>
<dbReference type="Proteomes" id="UP001194580">
    <property type="component" value="Unassembled WGS sequence"/>
</dbReference>
<evidence type="ECO:0000256" key="5">
    <source>
        <dbReference type="ARBA" id="ARBA00023204"/>
    </source>
</evidence>
<dbReference type="GO" id="GO:0000712">
    <property type="term" value="P:resolution of meiotic recombination intermediates"/>
    <property type="evidence" value="ECO:0007669"/>
    <property type="project" value="TreeGrafter"/>
</dbReference>
<feature type="region of interest" description="Disordered" evidence="8">
    <location>
        <begin position="1478"/>
        <end position="1561"/>
    </location>
</feature>
<name>A0AAD4H9V3_9FUNG</name>
<feature type="compositionally biased region" description="Pro residues" evidence="8">
    <location>
        <begin position="1015"/>
        <end position="1037"/>
    </location>
</feature>
<dbReference type="GO" id="GO:0006260">
    <property type="term" value="P:DNA replication"/>
    <property type="evidence" value="ECO:0007669"/>
    <property type="project" value="InterPro"/>
</dbReference>
<keyword evidence="5" id="KW-0234">DNA repair</keyword>
<feature type="compositionally biased region" description="Basic and acidic residues" evidence="8">
    <location>
        <begin position="1478"/>
        <end position="1490"/>
    </location>
</feature>
<comment type="similarity">
    <text evidence="2">Belongs to the SLX4 family.</text>
</comment>
<dbReference type="PANTHER" id="PTHR21541">
    <property type="entry name" value="BTB POZ DOMAIN CONTAINING 12"/>
    <property type="match status" value="1"/>
</dbReference>
<gene>
    <name evidence="9" type="ORF">BGZ95_002652</name>
</gene>
<evidence type="ECO:0000256" key="4">
    <source>
        <dbReference type="ARBA" id="ARBA00023172"/>
    </source>
</evidence>
<dbReference type="GO" id="GO:0033557">
    <property type="term" value="C:Slx1-Slx4 complex"/>
    <property type="evidence" value="ECO:0007669"/>
    <property type="project" value="InterPro"/>
</dbReference>
<evidence type="ECO:0000256" key="2">
    <source>
        <dbReference type="ARBA" id="ARBA00006661"/>
    </source>
</evidence>
<keyword evidence="10" id="KW-1185">Reference proteome</keyword>
<accession>A0AAD4H9V3</accession>
<evidence type="ECO:0000256" key="3">
    <source>
        <dbReference type="ARBA" id="ARBA00022763"/>
    </source>
</evidence>
<organism evidence="9 10">
    <name type="scientific">Linnemannia exigua</name>
    <dbReference type="NCBI Taxonomy" id="604196"/>
    <lineage>
        <taxon>Eukaryota</taxon>
        <taxon>Fungi</taxon>
        <taxon>Fungi incertae sedis</taxon>
        <taxon>Mucoromycota</taxon>
        <taxon>Mortierellomycotina</taxon>
        <taxon>Mortierellomycetes</taxon>
        <taxon>Mortierellales</taxon>
        <taxon>Mortierellaceae</taxon>
        <taxon>Linnemannia</taxon>
    </lineage>
</organism>
<feature type="compositionally biased region" description="Polar residues" evidence="8">
    <location>
        <begin position="768"/>
        <end position="786"/>
    </location>
</feature>
<feature type="region of interest" description="Disordered" evidence="8">
    <location>
        <begin position="466"/>
        <end position="506"/>
    </location>
</feature>
<evidence type="ECO:0000256" key="8">
    <source>
        <dbReference type="SAM" id="MobiDB-lite"/>
    </source>
</evidence>
<feature type="region of interest" description="Disordered" evidence="8">
    <location>
        <begin position="757"/>
        <end position="806"/>
    </location>
</feature>
<feature type="region of interest" description="Disordered" evidence="8">
    <location>
        <begin position="872"/>
        <end position="930"/>
    </location>
</feature>
<feature type="compositionally biased region" description="Acidic residues" evidence="8">
    <location>
        <begin position="7"/>
        <end position="16"/>
    </location>
</feature>
<feature type="region of interest" description="Disordered" evidence="8">
    <location>
        <begin position="1096"/>
        <end position="1177"/>
    </location>
</feature>
<feature type="compositionally biased region" description="Polar residues" evidence="8">
    <location>
        <begin position="1265"/>
        <end position="1283"/>
    </location>
</feature>
<feature type="compositionally biased region" description="Basic and acidic residues" evidence="8">
    <location>
        <begin position="795"/>
        <end position="806"/>
    </location>
</feature>
<feature type="compositionally biased region" description="Acidic residues" evidence="8">
    <location>
        <begin position="1524"/>
        <end position="1561"/>
    </location>
</feature>
<feature type="compositionally biased region" description="Low complexity" evidence="8">
    <location>
        <begin position="1197"/>
        <end position="1212"/>
    </location>
</feature>
<feature type="compositionally biased region" description="Polar residues" evidence="8">
    <location>
        <begin position="163"/>
        <end position="177"/>
    </location>
</feature>
<comment type="subcellular location">
    <subcellularLocation>
        <location evidence="1">Nucleus</location>
    </subcellularLocation>
</comment>
<dbReference type="Pfam" id="PF09494">
    <property type="entry name" value="Slx4"/>
    <property type="match status" value="1"/>
</dbReference>
<keyword evidence="3" id="KW-0227">DNA damage</keyword>
<feature type="region of interest" description="Disordered" evidence="8">
    <location>
        <begin position="1190"/>
        <end position="1232"/>
    </location>
</feature>
<evidence type="ECO:0000256" key="1">
    <source>
        <dbReference type="ARBA" id="ARBA00004123"/>
    </source>
</evidence>
<feature type="region of interest" description="Disordered" evidence="8">
    <location>
        <begin position="1"/>
        <end position="25"/>
    </location>
</feature>
<feature type="compositionally biased region" description="Basic and acidic residues" evidence="8">
    <location>
        <begin position="1388"/>
        <end position="1414"/>
    </location>
</feature>
<evidence type="ECO:0000313" key="10">
    <source>
        <dbReference type="Proteomes" id="UP001194580"/>
    </source>
</evidence>
<evidence type="ECO:0000256" key="7">
    <source>
        <dbReference type="ARBA" id="ARBA00029496"/>
    </source>
</evidence>
<feature type="compositionally biased region" description="Low complexity" evidence="8">
    <location>
        <begin position="572"/>
        <end position="595"/>
    </location>
</feature>
<dbReference type="PANTHER" id="PTHR21541:SF3">
    <property type="entry name" value="STRUCTURE-SPECIFIC ENDONUCLEASE SUBUNIT SLX4"/>
    <property type="match status" value="1"/>
</dbReference>
<evidence type="ECO:0000256" key="6">
    <source>
        <dbReference type="ARBA" id="ARBA00023242"/>
    </source>
</evidence>
<feature type="compositionally biased region" description="Polar residues" evidence="8">
    <location>
        <begin position="188"/>
        <end position="202"/>
    </location>
</feature>
<feature type="region of interest" description="Disordered" evidence="8">
    <location>
        <begin position="1352"/>
        <end position="1436"/>
    </location>
</feature>
<dbReference type="InterPro" id="IPR018574">
    <property type="entry name" value="Structure-sp_endonuc_su_Slx4"/>
</dbReference>
<comment type="caution">
    <text evidence="9">The sequence shown here is derived from an EMBL/GenBank/DDBJ whole genome shotgun (WGS) entry which is preliminary data.</text>
</comment>
<keyword evidence="6" id="KW-0539">Nucleus</keyword>
<reference evidence="9" key="1">
    <citation type="journal article" date="2020" name="Fungal Divers.">
        <title>Resolving the Mortierellaceae phylogeny through synthesis of multi-gene phylogenetics and phylogenomics.</title>
        <authorList>
            <person name="Vandepol N."/>
            <person name="Liber J."/>
            <person name="Desiro A."/>
            <person name="Na H."/>
            <person name="Kennedy M."/>
            <person name="Barry K."/>
            <person name="Grigoriev I.V."/>
            <person name="Miller A.N."/>
            <person name="O'Donnell K."/>
            <person name="Stajich J.E."/>
            <person name="Bonito G."/>
        </authorList>
    </citation>
    <scope>NUCLEOTIDE SEQUENCE</scope>
    <source>
        <strain evidence="9">NRRL 28262</strain>
    </source>
</reference>
<protein>
    <recommendedName>
        <fullName evidence="7">Structure-specific endonuclease subunit SLX4</fullName>
    </recommendedName>
</protein>
<evidence type="ECO:0000313" key="9">
    <source>
        <dbReference type="EMBL" id="KAG0278966.1"/>
    </source>
</evidence>
<feature type="region of interest" description="Disordered" evidence="8">
    <location>
        <begin position="133"/>
        <end position="234"/>
    </location>
</feature>
<dbReference type="GO" id="GO:0006281">
    <property type="term" value="P:DNA repair"/>
    <property type="evidence" value="ECO:0007669"/>
    <property type="project" value="UniProtKB-KW"/>
</dbReference>
<feature type="region of interest" description="Disordered" evidence="8">
    <location>
        <begin position="572"/>
        <end position="621"/>
    </location>
</feature>
<sequence length="1658" mass="181483">MPLGMLDGDDDDDDFDSLTPPTRPRLVFPATTTALTATTITTITKAATIPDCTHSKEITLRSKSKDDQADGIPKLDHSCTVGLEASFWTLTLAQEASAEINPEQPAVTRHLISSPQSIDAGKETVMIVLDSESEGHTDVETELFAPPSSVSPDGSAQIGGVRRSQTPFRSSSGQGNKRSPPIPIAYRRSQNTQESVASSQGSVELGQEPDQFDNIDTRIGDPAPSSPVHNPQVDYTMSDVLDCKPTRTRWSLSPEIQSPHLLDLVATTTTSVIIPAETASTPTVPASPRSTIADEADDMDDDTNTHASHDIDLGITSTMQTDDYLPSTLGGDDIVECVVCGKLLTHLDSARMEYHVNNCIDEQQQRLDAMQSLELKTDIPRAPSSHGEFAGAQVDYLARVKRCPICKLEWPLKGKGKAGTVAPARKARQKVEHMKRCAKANRRTIQSVLYQVRLLKERYERSLVLGTSMDSASQDVDRESGREEENQSEEETNAEEVQPKVRRKPKVNNMVKKQVVSLADNADADFASDAIIATVHAPTPVRPKMTKLQRMQQDQQDDGLQLALAISMSMSDANSGSAAGSNSGSPSGTPGPSTMWSMTPAAGRKGVKRRKQTDRDRNETTVLPYSEVQHLIQSNVHALLFPDIDDSSFSRYSIDNENNRSTLMRTPPWGPSRFAGVADDADVEMTLSQTSEPDTTSPTKSLWSLSHLRDTRDADLQEGVSISGEMETSVARYQSGSGVTFDKEKYVTRFMRRYIQRNQDASERSKPVGSTTPGQGDSSKYTSPLWSVSRSRRLSSKEQHQEKELESVKVLKSEIVGHLDEMQRTIQKAKRVAYVKILESIERHPEAAASLTPPKSRGPISPIIIQELGEHDDGALDDDDTGILSQDSCGGPSSPLLRYSKASELKDTVPPRPLEAYSPSTSPSNKDFVEERVDSPLREALSQDLNRSCNMDDTVIDLAMDDYETYQEDDLAYTSGVLVYSPPQLSRPQTPPRLELESPPSRRAVTPYDFLDTNSPPPPPPPSQSPPPAPVVRPPKPLSKASSSRRKKTTTRIPSLPTSPSLSMAELPPPLDFAGLGYHKANELKELEEEEVAKWAEVTTPKKSRRSNKNIVGVNGNSPSARIRKALPGRSQQPQQEQEGSQQQQRRAAASASIRLDPLPSTSAVGGEGGLEELGNWPTVSQRIAARRAATLQAGDQEQQPSSSSSQPASSQTLESPRRAAAAARPVSSELVESYRKAATRARNAGYGSGMPMRYTSNLAFTQTQTASENLSQSQTGSQTPSKSAARIKAQSEAFAAEAAKAVETMRAQETMPKYNLMSIATLRMIAVGFGLKATSKKLLAEQLTAIWESVHSDTGKEDQEGEGGETVQDAGGLGNGESSSRGGRLQADSRWDEGRDEGERSARLRQLDHDDRAPSPPPFQSVDDTAPGYMSPILSDNDHTYDHMFENNDFDMDYDNSYHNFDNDSLETRSHRYDHVDLDNDAGSDRDEPFVNTKRGGGDVGSSTKSGGGSGHRKAASLYKDDIGDDAGLEADSEMSEGDEDDPDEDDSLDDASDEGGTDDDIEAMEQEEPVAAPPTLERQLLEFLSKAPHFRKQYLTYKPLDLEQVWEECSAAKIKCTRQQLRQFLDRQSIICFVPAHSTLQSWRKTRAKKQKRTHP</sequence>
<feature type="compositionally biased region" description="Low complexity" evidence="8">
    <location>
        <begin position="1128"/>
        <end position="1153"/>
    </location>
</feature>
<feature type="compositionally biased region" description="Basic and acidic residues" evidence="8">
    <location>
        <begin position="475"/>
        <end position="485"/>
    </location>
</feature>
<keyword evidence="4" id="KW-0233">DNA recombination</keyword>
<feature type="region of interest" description="Disordered" evidence="8">
    <location>
        <begin position="1265"/>
        <end position="1285"/>
    </location>
</feature>